<keyword evidence="6" id="KW-0862">Zinc</keyword>
<evidence type="ECO:0000256" key="12">
    <source>
        <dbReference type="ARBA" id="ARBA00077531"/>
    </source>
</evidence>
<evidence type="ECO:0000256" key="5">
    <source>
        <dbReference type="ARBA" id="ARBA00022771"/>
    </source>
</evidence>
<evidence type="ECO:0000256" key="9">
    <source>
        <dbReference type="ARBA" id="ARBA00049654"/>
    </source>
</evidence>
<keyword evidence="4" id="KW-0479">Metal-binding</keyword>
<evidence type="ECO:0000256" key="7">
    <source>
        <dbReference type="ARBA" id="ARBA00022843"/>
    </source>
</evidence>
<feature type="domain" description="HIT-type" evidence="15">
    <location>
        <begin position="25"/>
        <end position="59"/>
    </location>
</feature>
<evidence type="ECO:0000313" key="16">
    <source>
        <dbReference type="EMBL" id="KAG7562900.1"/>
    </source>
</evidence>
<evidence type="ECO:0000256" key="11">
    <source>
        <dbReference type="ARBA" id="ARBA00068630"/>
    </source>
</evidence>
<feature type="compositionally biased region" description="Basic and acidic residues" evidence="14">
    <location>
        <begin position="175"/>
        <end position="194"/>
    </location>
</feature>
<evidence type="ECO:0000256" key="1">
    <source>
        <dbReference type="ARBA" id="ARBA00022499"/>
    </source>
</evidence>
<reference evidence="16" key="1">
    <citation type="submission" date="2020-04" db="EMBL/GenBank/DDBJ databases">
        <title>Analysis of mating type loci in Filobasidium floriforme.</title>
        <authorList>
            <person name="Nowrousian M."/>
        </authorList>
    </citation>
    <scope>NUCLEOTIDE SEQUENCE</scope>
    <source>
        <strain evidence="16">CBS 6242</strain>
    </source>
</reference>
<dbReference type="GO" id="GO:0000463">
    <property type="term" value="P:maturation of LSU-rRNA from tricistronic rRNA transcript (SSU-rRNA, 5.8S rRNA, LSU-rRNA)"/>
    <property type="evidence" value="ECO:0007669"/>
    <property type="project" value="TreeGrafter"/>
</dbReference>
<dbReference type="GO" id="GO:0048254">
    <property type="term" value="P:snoRNA localization"/>
    <property type="evidence" value="ECO:0007669"/>
    <property type="project" value="TreeGrafter"/>
</dbReference>
<dbReference type="Proteomes" id="UP000812966">
    <property type="component" value="Unassembled WGS sequence"/>
</dbReference>
<keyword evidence="3" id="KW-0597">Phosphoprotein</keyword>
<keyword evidence="7" id="KW-0832">Ubl conjugation</keyword>
<dbReference type="PANTHER" id="PTHR13483">
    <property type="entry name" value="BOX C_D SNORNA PROTEIN 1-RELATED"/>
    <property type="match status" value="1"/>
</dbReference>
<keyword evidence="5 13" id="KW-0863">Zinc-finger</keyword>
<comment type="caution">
    <text evidence="16">The sequence shown here is derived from an EMBL/GenBank/DDBJ whole genome shotgun (WGS) entry which is preliminary data.</text>
</comment>
<dbReference type="GO" id="GO:0070761">
    <property type="term" value="C:pre-snoRNP complex"/>
    <property type="evidence" value="ECO:0007669"/>
    <property type="project" value="TreeGrafter"/>
</dbReference>
<dbReference type="Gene3D" id="3.30.60.190">
    <property type="match status" value="1"/>
</dbReference>
<dbReference type="GO" id="GO:0008270">
    <property type="term" value="F:zinc ion binding"/>
    <property type="evidence" value="ECO:0007669"/>
    <property type="project" value="UniProtKB-UniRule"/>
</dbReference>
<dbReference type="InterPro" id="IPR007529">
    <property type="entry name" value="Znf_HIT"/>
</dbReference>
<dbReference type="GO" id="GO:0005634">
    <property type="term" value="C:nucleus"/>
    <property type="evidence" value="ECO:0007669"/>
    <property type="project" value="TreeGrafter"/>
</dbReference>
<protein>
    <recommendedName>
        <fullName evidence="11">Box C/D snoRNA protein 1</fullName>
    </recommendedName>
    <alternativeName>
        <fullName evidence="12">Zinc finger HIT domain-containing protein 6</fullName>
    </alternativeName>
</protein>
<dbReference type="SUPFAM" id="SSF144232">
    <property type="entry name" value="HIT/MYND zinc finger-like"/>
    <property type="match status" value="1"/>
</dbReference>
<evidence type="ECO:0000256" key="14">
    <source>
        <dbReference type="SAM" id="MobiDB-lite"/>
    </source>
</evidence>
<evidence type="ECO:0000256" key="6">
    <source>
        <dbReference type="ARBA" id="ARBA00022833"/>
    </source>
</evidence>
<proteinExistence type="inferred from homology"/>
<accession>A0A8K0JR05</accession>
<dbReference type="InterPro" id="IPR051639">
    <property type="entry name" value="BCD1"/>
</dbReference>
<feature type="region of interest" description="Disordered" evidence="14">
    <location>
        <begin position="1"/>
        <end position="22"/>
    </location>
</feature>
<feature type="region of interest" description="Disordered" evidence="14">
    <location>
        <begin position="119"/>
        <end position="234"/>
    </location>
</feature>
<comment type="function">
    <text evidence="8">Required for box C/D snoRNAs accumulation involved in snoRNA processing, snoRNA transport to the nucleolus and ribosome biogenesis.</text>
</comment>
<dbReference type="FunFam" id="3.30.60.190:FF:000001">
    <property type="entry name" value="box C/D snoRNA protein 1"/>
    <property type="match status" value="1"/>
</dbReference>
<evidence type="ECO:0000256" key="10">
    <source>
        <dbReference type="ARBA" id="ARBA00061949"/>
    </source>
</evidence>
<dbReference type="EMBL" id="JABELV010000024">
    <property type="protein sequence ID" value="KAG7562900.1"/>
    <property type="molecule type" value="Genomic_DNA"/>
</dbReference>
<gene>
    <name evidence="16" type="ORF">FFLO_01729</name>
</gene>
<keyword evidence="17" id="KW-1185">Reference proteome</keyword>
<dbReference type="Pfam" id="PF04438">
    <property type="entry name" value="zf-HIT"/>
    <property type="match status" value="1"/>
</dbReference>
<evidence type="ECO:0000256" key="8">
    <source>
        <dbReference type="ARBA" id="ARBA00049598"/>
    </source>
</evidence>
<dbReference type="PROSITE" id="PS51083">
    <property type="entry name" value="ZF_HIT"/>
    <property type="match status" value="1"/>
</dbReference>
<sequence length="310" mass="32839">MDLVEEVPTLPTPGPSAPSTSTTLCQQCSSNPSKYKCPRCALPTCSLACSKAHKASTGCSGERDKTKKVALKDYGYGAMMDDYVWLEEGRRRVEGWGKEIIEKGLDKTGIVDDARAAMGIRTGGDRGRGQGQDRGRGRGRGRGQGVQHPYSETGRGRGRGRDGNVSTGGRRGAPSHRDDGGRGGRSEGREDRGRGTRTRGAHSGDGHRPSVIHDSVNGEAPTFVQHDPSVHRDQAQDRNLIETALPTPVPNTIVAQDTIPKPIPAPIPAAPSVFDQTIPRPSKLTPISAPAPVQPARGLALAYGSGSDSE</sequence>
<evidence type="ECO:0000256" key="4">
    <source>
        <dbReference type="ARBA" id="ARBA00022723"/>
    </source>
</evidence>
<comment type="subunit">
    <text evidence="10">Interacts with FBL, SNU13, NOP58, NUFIP1, RUVBL1, RUVBL2 and TAF9. Interacts (via HIT-type zinc finger) with the RUVBL1/RUVBL2 complex in the presence of ADP.</text>
</comment>
<dbReference type="PANTHER" id="PTHR13483:SF3">
    <property type="entry name" value="BOX C_D SNORNA PROTEIN 1"/>
    <property type="match status" value="1"/>
</dbReference>
<evidence type="ECO:0000313" key="17">
    <source>
        <dbReference type="Proteomes" id="UP000812966"/>
    </source>
</evidence>
<comment type="similarity">
    <text evidence="9">Belongs to the BCD1 family.</text>
</comment>
<evidence type="ECO:0000256" key="3">
    <source>
        <dbReference type="ARBA" id="ARBA00022553"/>
    </source>
</evidence>
<keyword evidence="1" id="KW-1017">Isopeptide bond</keyword>
<keyword evidence="2" id="KW-0690">Ribosome biogenesis</keyword>
<name>A0A8K0JR05_9TREE</name>
<organism evidence="16 17">
    <name type="scientific">Filobasidium floriforme</name>
    <dbReference type="NCBI Taxonomy" id="5210"/>
    <lineage>
        <taxon>Eukaryota</taxon>
        <taxon>Fungi</taxon>
        <taxon>Dikarya</taxon>
        <taxon>Basidiomycota</taxon>
        <taxon>Agaricomycotina</taxon>
        <taxon>Tremellomycetes</taxon>
        <taxon>Filobasidiales</taxon>
        <taxon>Filobasidiaceae</taxon>
        <taxon>Filobasidium</taxon>
    </lineage>
</organism>
<dbReference type="AlphaFoldDB" id="A0A8K0JR05"/>
<feature type="compositionally biased region" description="Basic and acidic residues" evidence="14">
    <location>
        <begin position="123"/>
        <end position="136"/>
    </location>
</feature>
<dbReference type="CDD" id="cd23023">
    <property type="entry name" value="zf-HIT_BCD1"/>
    <property type="match status" value="1"/>
</dbReference>
<feature type="region of interest" description="Disordered" evidence="14">
    <location>
        <begin position="266"/>
        <end position="291"/>
    </location>
</feature>
<evidence type="ECO:0000256" key="13">
    <source>
        <dbReference type="PROSITE-ProRule" id="PRU00453"/>
    </source>
</evidence>
<dbReference type="GO" id="GO:0000492">
    <property type="term" value="P:box C/D snoRNP assembly"/>
    <property type="evidence" value="ECO:0007669"/>
    <property type="project" value="TreeGrafter"/>
</dbReference>
<evidence type="ECO:0000256" key="2">
    <source>
        <dbReference type="ARBA" id="ARBA00022517"/>
    </source>
</evidence>
<evidence type="ECO:0000259" key="15">
    <source>
        <dbReference type="PROSITE" id="PS51083"/>
    </source>
</evidence>